<evidence type="ECO:0000256" key="5">
    <source>
        <dbReference type="ARBA" id="ARBA00022741"/>
    </source>
</evidence>
<evidence type="ECO:0000256" key="6">
    <source>
        <dbReference type="ARBA" id="ARBA00022777"/>
    </source>
</evidence>
<keyword evidence="3" id="KW-0309">Germination</keyword>
<dbReference type="PANTHER" id="PTHR43289:SF34">
    <property type="entry name" value="SERINE_THREONINE-PROTEIN KINASE YBDM-RELATED"/>
    <property type="match status" value="1"/>
</dbReference>
<dbReference type="PROSITE" id="PS50011">
    <property type="entry name" value="PROTEIN_KINASE_DOM"/>
    <property type="match status" value="1"/>
</dbReference>
<dbReference type="SMART" id="SM00220">
    <property type="entry name" value="S_TKc"/>
    <property type="match status" value="1"/>
</dbReference>
<evidence type="ECO:0000313" key="17">
    <source>
        <dbReference type="Proteomes" id="UP000188603"/>
    </source>
</evidence>
<evidence type="ECO:0000256" key="10">
    <source>
        <dbReference type="ARBA" id="ARBA00048679"/>
    </source>
</evidence>
<dbReference type="FunFam" id="3.30.200.20:FF:000035">
    <property type="entry name" value="Serine/threonine protein kinase Stk1"/>
    <property type="match status" value="1"/>
</dbReference>
<dbReference type="CDD" id="cd14014">
    <property type="entry name" value="STKc_PknB_like"/>
    <property type="match status" value="1"/>
</dbReference>
<evidence type="ECO:0000256" key="12">
    <source>
        <dbReference type="ARBA" id="ARBA00070041"/>
    </source>
</evidence>
<keyword evidence="4" id="KW-0808">Transferase</keyword>
<dbReference type="NCBIfam" id="NF033483">
    <property type="entry name" value="PknB_PASTA_kin"/>
    <property type="match status" value="1"/>
</dbReference>
<dbReference type="EC" id="2.7.11.1" evidence="1"/>
<keyword evidence="2" id="KW-0723">Serine/threonine-protein kinase</keyword>
<evidence type="ECO:0000256" key="11">
    <source>
        <dbReference type="ARBA" id="ARBA00060432"/>
    </source>
</evidence>
<dbReference type="InterPro" id="IPR011009">
    <property type="entry name" value="Kinase-like_dom_sf"/>
</dbReference>
<dbReference type="InterPro" id="IPR008271">
    <property type="entry name" value="Ser/Thr_kinase_AS"/>
</dbReference>
<dbReference type="GO" id="GO:0009847">
    <property type="term" value="P:spore germination"/>
    <property type="evidence" value="ECO:0007669"/>
    <property type="project" value="UniProtKB-ARBA"/>
</dbReference>
<evidence type="ECO:0000259" key="15">
    <source>
        <dbReference type="PROSITE" id="PS50011"/>
    </source>
</evidence>
<sequence>MIGKRLGNRYELVSRIGSGGMAVVYLAKDLVLDRHVAVKVLNDSLSHDDNFVDRFRREARAAARLSHPNVVNIYDVGEDDAIHYIVMEYVDGKTLKDRIKEEGPLPVDEVVSIGEQIADALDHAHENGIVHRDVKSHNIMIGKRGRVKVADFGIARATSSQTITHTGSVMGSVHYFSPEQARGGHIGEKSDIYSLGVVLYEMATGTLPFSGDSPIAVALKHLQEEPEEPIDKRPGLPQSVDNVIRRAMAKDPLHRHASARELQKDLSTALKPMRLNEPRWEPADPDGEDTIVLPAINPSDLASGDREKTAETAHDDTEEAPVLGEEDPRPLQSKIYLVWNVPKKWSAALPTGFHCGKKQGLSC</sequence>
<dbReference type="KEGG" id="ntr:B0W44_06950"/>
<evidence type="ECO:0000256" key="4">
    <source>
        <dbReference type="ARBA" id="ARBA00022679"/>
    </source>
</evidence>
<dbReference type="GO" id="GO:0005524">
    <property type="term" value="F:ATP binding"/>
    <property type="evidence" value="ECO:0007669"/>
    <property type="project" value="UniProtKB-UniRule"/>
</dbReference>
<feature type="compositionally biased region" description="Basic and acidic residues" evidence="14">
    <location>
        <begin position="303"/>
        <end position="315"/>
    </location>
</feature>
<evidence type="ECO:0000256" key="7">
    <source>
        <dbReference type="ARBA" id="ARBA00022840"/>
    </source>
</evidence>
<dbReference type="Gene3D" id="3.30.200.20">
    <property type="entry name" value="Phosphorylase Kinase, domain 1"/>
    <property type="match status" value="1"/>
</dbReference>
<dbReference type="AlphaFoldDB" id="A0A1U9K6A6"/>
<dbReference type="STRING" id="1471761.B0W44_06950"/>
<evidence type="ECO:0000256" key="14">
    <source>
        <dbReference type="SAM" id="MobiDB-lite"/>
    </source>
</evidence>
<dbReference type="Pfam" id="PF00069">
    <property type="entry name" value="Pkinase"/>
    <property type="match status" value="1"/>
</dbReference>
<protein>
    <recommendedName>
        <fullName evidence="12">Serine/threonine-protein kinase PrkC</fullName>
        <ecNumber evidence="1">2.7.11.1</ecNumber>
    </recommendedName>
</protein>
<keyword evidence="6" id="KW-0418">Kinase</keyword>
<keyword evidence="17" id="KW-1185">Reference proteome</keyword>
<dbReference type="GO" id="GO:0004674">
    <property type="term" value="F:protein serine/threonine kinase activity"/>
    <property type="evidence" value="ECO:0007669"/>
    <property type="project" value="UniProtKB-KW"/>
</dbReference>
<dbReference type="PROSITE" id="PS00107">
    <property type="entry name" value="PROTEIN_KINASE_ATP"/>
    <property type="match status" value="1"/>
</dbReference>
<dbReference type="InterPro" id="IPR017441">
    <property type="entry name" value="Protein_kinase_ATP_BS"/>
</dbReference>
<evidence type="ECO:0000313" key="16">
    <source>
        <dbReference type="EMBL" id="AQS55558.1"/>
    </source>
</evidence>
<organism evidence="16 17">
    <name type="scientific">Novibacillus thermophilus</name>
    <dbReference type="NCBI Taxonomy" id="1471761"/>
    <lineage>
        <taxon>Bacteria</taxon>
        <taxon>Bacillati</taxon>
        <taxon>Bacillota</taxon>
        <taxon>Bacilli</taxon>
        <taxon>Bacillales</taxon>
        <taxon>Thermoactinomycetaceae</taxon>
        <taxon>Novibacillus</taxon>
    </lineage>
</organism>
<feature type="domain" description="Protein kinase" evidence="15">
    <location>
        <begin position="10"/>
        <end position="270"/>
    </location>
</feature>
<dbReference type="GO" id="GO:0071224">
    <property type="term" value="P:cellular response to peptidoglycan"/>
    <property type="evidence" value="ECO:0007669"/>
    <property type="project" value="UniProtKB-ARBA"/>
</dbReference>
<comment type="catalytic activity">
    <reaction evidence="9">
        <text>L-threonyl-[protein] + ATP = O-phospho-L-threonyl-[protein] + ADP + H(+)</text>
        <dbReference type="Rhea" id="RHEA:46608"/>
        <dbReference type="Rhea" id="RHEA-COMP:11060"/>
        <dbReference type="Rhea" id="RHEA-COMP:11605"/>
        <dbReference type="ChEBI" id="CHEBI:15378"/>
        <dbReference type="ChEBI" id="CHEBI:30013"/>
        <dbReference type="ChEBI" id="CHEBI:30616"/>
        <dbReference type="ChEBI" id="CHEBI:61977"/>
        <dbReference type="ChEBI" id="CHEBI:456216"/>
        <dbReference type="EC" id="2.7.11.1"/>
    </reaction>
</comment>
<dbReference type="InterPro" id="IPR000719">
    <property type="entry name" value="Prot_kinase_dom"/>
</dbReference>
<evidence type="ECO:0000256" key="1">
    <source>
        <dbReference type="ARBA" id="ARBA00012513"/>
    </source>
</evidence>
<keyword evidence="7 13" id="KW-0067">ATP-binding</keyword>
<dbReference type="Gene3D" id="1.10.510.10">
    <property type="entry name" value="Transferase(Phosphotransferase) domain 1"/>
    <property type="match status" value="1"/>
</dbReference>
<dbReference type="Proteomes" id="UP000188603">
    <property type="component" value="Chromosome"/>
</dbReference>
<dbReference type="GO" id="GO:0007165">
    <property type="term" value="P:signal transduction"/>
    <property type="evidence" value="ECO:0007669"/>
    <property type="project" value="UniProtKB-ARBA"/>
</dbReference>
<dbReference type="EMBL" id="CP019699">
    <property type="protein sequence ID" value="AQS55558.1"/>
    <property type="molecule type" value="Genomic_DNA"/>
</dbReference>
<dbReference type="OrthoDB" id="9788659at2"/>
<accession>A0A1U9K6A6</accession>
<evidence type="ECO:0000256" key="9">
    <source>
        <dbReference type="ARBA" id="ARBA00047899"/>
    </source>
</evidence>
<evidence type="ECO:0000256" key="2">
    <source>
        <dbReference type="ARBA" id="ARBA00022527"/>
    </source>
</evidence>
<feature type="binding site" evidence="13">
    <location>
        <position position="39"/>
    </location>
    <ligand>
        <name>ATP</name>
        <dbReference type="ChEBI" id="CHEBI:30616"/>
    </ligand>
</feature>
<gene>
    <name evidence="16" type="ORF">B0W44_06950</name>
</gene>
<dbReference type="SUPFAM" id="SSF56112">
    <property type="entry name" value="Protein kinase-like (PK-like)"/>
    <property type="match status" value="1"/>
</dbReference>
<dbReference type="PROSITE" id="PS00108">
    <property type="entry name" value="PROTEIN_KINASE_ST"/>
    <property type="match status" value="1"/>
</dbReference>
<dbReference type="FunFam" id="1.10.510.10:FF:000021">
    <property type="entry name" value="Serine/threonine protein kinase"/>
    <property type="match status" value="1"/>
</dbReference>
<feature type="region of interest" description="Disordered" evidence="14">
    <location>
        <begin position="267"/>
        <end position="327"/>
    </location>
</feature>
<dbReference type="PANTHER" id="PTHR43289">
    <property type="entry name" value="MITOGEN-ACTIVATED PROTEIN KINASE KINASE KINASE 20-RELATED"/>
    <property type="match status" value="1"/>
</dbReference>
<reference evidence="16 17" key="1">
    <citation type="journal article" date="2015" name="Int. J. Syst. Evol. Microbiol.">
        <title>Novibacillus thermophilus gen. nov., sp. nov., a Gram-staining-negative and moderately thermophilic member of the family Thermoactinomycetaceae.</title>
        <authorList>
            <person name="Yang G."/>
            <person name="Chen J."/>
            <person name="Zhou S."/>
        </authorList>
    </citation>
    <scope>NUCLEOTIDE SEQUENCE [LARGE SCALE GENOMIC DNA]</scope>
    <source>
        <strain evidence="16 17">SG-1</strain>
    </source>
</reference>
<comment type="subcellular location">
    <subcellularLocation>
        <location evidence="11">Spore membrane</location>
        <topology evidence="11">Single-pass type II membrane protein</topology>
    </subcellularLocation>
</comment>
<proteinExistence type="predicted"/>
<evidence type="ECO:0000256" key="8">
    <source>
        <dbReference type="ARBA" id="ARBA00022968"/>
    </source>
</evidence>
<keyword evidence="8" id="KW-0812">Transmembrane</keyword>
<comment type="catalytic activity">
    <reaction evidence="10">
        <text>L-seryl-[protein] + ATP = O-phospho-L-seryl-[protein] + ADP + H(+)</text>
        <dbReference type="Rhea" id="RHEA:17989"/>
        <dbReference type="Rhea" id="RHEA-COMP:9863"/>
        <dbReference type="Rhea" id="RHEA-COMP:11604"/>
        <dbReference type="ChEBI" id="CHEBI:15378"/>
        <dbReference type="ChEBI" id="CHEBI:29999"/>
        <dbReference type="ChEBI" id="CHEBI:30616"/>
        <dbReference type="ChEBI" id="CHEBI:83421"/>
        <dbReference type="ChEBI" id="CHEBI:456216"/>
        <dbReference type="EC" id="2.7.11.1"/>
    </reaction>
</comment>
<evidence type="ECO:0000256" key="3">
    <source>
        <dbReference type="ARBA" id="ARBA00022544"/>
    </source>
</evidence>
<keyword evidence="8" id="KW-0735">Signal-anchor</keyword>
<evidence type="ECO:0000256" key="13">
    <source>
        <dbReference type="PROSITE-ProRule" id="PRU10141"/>
    </source>
</evidence>
<keyword evidence="5 13" id="KW-0547">Nucleotide-binding</keyword>
<name>A0A1U9K6A6_9BACL</name>
<dbReference type="RefSeq" id="WP_077719425.1">
    <property type="nucleotide sequence ID" value="NZ_CP019699.1"/>
</dbReference>